<dbReference type="SUPFAM" id="SSF47576">
    <property type="entry name" value="Calponin-homology domain, CH-domain"/>
    <property type="match status" value="1"/>
</dbReference>
<dbReference type="InterPro" id="IPR001936">
    <property type="entry name" value="RasGAP_dom"/>
</dbReference>
<feature type="compositionally biased region" description="Polar residues" evidence="1">
    <location>
        <begin position="1"/>
        <end position="31"/>
    </location>
</feature>
<dbReference type="SMART" id="SM00033">
    <property type="entry name" value="CH"/>
    <property type="match status" value="1"/>
</dbReference>
<dbReference type="Gene3D" id="1.10.506.10">
    <property type="entry name" value="GTPase Activation - p120gap, domain 1"/>
    <property type="match status" value="1"/>
</dbReference>
<dbReference type="EMBL" id="HF935775">
    <property type="protein sequence ID" value="CCX13041.1"/>
    <property type="molecule type" value="Genomic_DNA"/>
</dbReference>
<dbReference type="Gene3D" id="1.10.418.10">
    <property type="entry name" value="Calponin-like domain"/>
    <property type="match status" value="1"/>
</dbReference>
<keyword evidence="5" id="KW-1185">Reference proteome</keyword>
<dbReference type="Pfam" id="PF00612">
    <property type="entry name" value="IQ"/>
    <property type="match status" value="2"/>
</dbReference>
<feature type="domain" description="Ras-GAP" evidence="2">
    <location>
        <begin position="1120"/>
        <end position="1336"/>
    </location>
</feature>
<dbReference type="GO" id="GO:1903479">
    <property type="term" value="P:mitotic actomyosin contractile ring assembly actin filament organization"/>
    <property type="evidence" value="ECO:0007669"/>
    <property type="project" value="TreeGrafter"/>
</dbReference>
<dbReference type="OMA" id="KGVLVHW"/>
<dbReference type="Gene3D" id="1.20.5.190">
    <property type="match status" value="1"/>
</dbReference>
<protein>
    <submittedName>
        <fullName evidence="4">Similar to Ras GTPase-activating-like protein rng2 acc. no. O14188</fullName>
    </submittedName>
</protein>
<reference evidence="4 5" key="1">
    <citation type="journal article" date="2013" name="PLoS Genet.">
        <title>The genome and development-dependent transcriptomes of Pyronema confluens: a window into fungal evolution.</title>
        <authorList>
            <person name="Traeger S."/>
            <person name="Altegoer F."/>
            <person name="Freitag M."/>
            <person name="Gabaldon T."/>
            <person name="Kempken F."/>
            <person name="Kumar A."/>
            <person name="Marcet-Houben M."/>
            <person name="Poggeler S."/>
            <person name="Stajich J.E."/>
            <person name="Nowrousian M."/>
        </authorList>
    </citation>
    <scope>NUCLEOTIDE SEQUENCE [LARGE SCALE GENOMIC DNA]</scope>
    <source>
        <strain evidence="5">CBS 100304</strain>
        <tissue evidence="4">Vegetative mycelium</tissue>
    </source>
</reference>
<evidence type="ECO:0000256" key="1">
    <source>
        <dbReference type="SAM" id="MobiDB-lite"/>
    </source>
</evidence>
<dbReference type="Pfam" id="PF00616">
    <property type="entry name" value="RasGAP"/>
    <property type="match status" value="1"/>
</dbReference>
<dbReference type="PROSITE" id="PS50018">
    <property type="entry name" value="RAS_GTPASE_ACTIV_2"/>
    <property type="match status" value="1"/>
</dbReference>
<gene>
    <name evidence="4" type="ORF">PCON_12634</name>
</gene>
<evidence type="ECO:0000313" key="5">
    <source>
        <dbReference type="Proteomes" id="UP000018144"/>
    </source>
</evidence>
<dbReference type="CDD" id="cd21206">
    <property type="entry name" value="CH_IQGAP"/>
    <property type="match status" value="1"/>
</dbReference>
<sequence length="1777" mass="202998">MSIYPSTTPQRRQASNASTSSRDSLTNYSFPSTRSGTVTSTSSVSSRYNSLNSLETRGHKPTQSDGAPMLSGYTANTPRPGEPTTPPRVVTERAPRHVRGASVPVTSPLSPTSPTGVISPYNSANRGSYEIVGTSSLKKDDVKHLRNSSVSHFRTLSRLTDEDSAREFGGTVDSGEEVAGMHGRKRLQRAPTENMTSWERMTWMDKRRQYIQAYEYLCHIGEAKEWMEDCIGEPIPPIVELEEALRDGVALAKLTRVFAPELVPRIFQSAKLQFRHSDNIDRFFRFLRKVELPEIFFFETTDLYNKKNIPKVIYCIHALSFLLFRLGLTNHAIGNLVGKLEFTEQEIQKTQKGLDMAGVSLPSFRGVNKHFEVEEPEPVESEEDRVNRELKEMESAILGFQAWIRGSMLRMRLGDLMEELWDAEYSVMFLQARIRGMFARTAYNYHADVSSWASTIQAQARGFLARQQFQEQQKYCSKNQAIFARLQAQIRGNKLREQIAVQRLQLERKEKPITALQSSIRGFLVRQRLGTEAEEVYENEPAIASLQSLARAAIVRRNLATQLSAIAEEEEPITQLQAAVRGALVRKQMQQDSQAMEEVQEPMINLIAKARGALVRIKQKERLQAIAEEEESITQLVAKARGALVRKHHQERLAAIAEEEEPVTRLQGAIRGALIRKQKAADTKAIAQAEEPMIHLIAAAKGALVRQKFHALREELAVINITPEVEALMDLQAMARRYLVRQNMDEDQEALEEATDCWTELQALVRGALVRWEYRHKIICLFEAEDEIIDLQALAQGFLVRQAYDCMLDELDDSTEEVIELQAKIRGAMLRLELDNLLLDLKDEEESIIGVQAHIRGFMLRWKLEDLHADLKAEEEAIIEFQAAIRGATIRCACDEIVFAIADEEEAILELQAAARGHIQRTRFQSKLKHYRDNMDKVIKLQSFVRTKQMGEAYKSLMSDNNPPVNTVKNFVHLLNDSDFDFEQEIKFEELRKEVVRHVRANDLAESYVEQLDVKIALLVKNKITLDEVIKHQKHFTGHVGNILSNTGMASSDPFDLKALNKASKNRLEKYQQMFYALQTEPQYLSRLFLRIREQNTPDKELKRVENLVMGIFGYSQKRREEFYLLKLIARSVQEEVSRCSRPEDFLRGNFFYVKIVNSYIRSPRDRKFLRLLLGPLINEEFINNEQLDLESDPLQIHRASINNEELRTGQRSTRDPDLPRHLAITDAITRAEFIHHLEQLKELSLEFLRLLENNIDHMPYGIRYIASQSLAALVERFPEVSPSALSQIVLHFVYQKYLSPALNGPDAFGIAAKGLSPKDKKNLTTFSKLMNQISLGRVFAQDDMLLQPLNEFVLSMASPRFRDGFKQLINIPEIGVRYGIDEFEDLTAKQRPTLYIKMSDIFSIHSLVASELEFICEPGDAMRDTIQELGSVQANEADFKLAAGEAEICLQLDARARNLEDPESERKQLWVETKRCILYIIRVQQGRDLMEILVKPVTGEDEERWDELREEEERELKARGKSRRAYGDTAVMDIHAMSYAQLKRLCLESILHLEHLGLITRSNSYQDLLSSIATDIRLKSSRRKSRLSDISRITDTLADLSKKTAYLESQLASYNDYIDQAMLTLHAGKGARPKSGVFTGKGLMGIINGKGVMPFSRQWSHMRELEKQGRVPKFGSYKYTAKQLAEKGVLVEMNGWDREGWGRVEITLGSDEVGVFCVEVTEGQMVVPGEGGRVRLEDMLQMQFHGNQFMLLCDGMLKFNVNLFLHLIFRKFYRDE</sequence>
<evidence type="ECO:0000313" key="4">
    <source>
        <dbReference type="EMBL" id="CCX13041.1"/>
    </source>
</evidence>
<dbReference type="STRING" id="1076935.U4LK17"/>
<feature type="region of interest" description="Disordered" evidence="1">
    <location>
        <begin position="1"/>
        <end position="121"/>
    </location>
</feature>
<feature type="compositionally biased region" description="Low complexity" evidence="1">
    <location>
        <begin position="32"/>
        <end position="54"/>
    </location>
</feature>
<dbReference type="PROSITE" id="PS50096">
    <property type="entry name" value="IQ"/>
    <property type="match status" value="13"/>
</dbReference>
<dbReference type="SUPFAM" id="SSF143885">
    <property type="entry name" value="RGC domain-like"/>
    <property type="match status" value="1"/>
</dbReference>
<dbReference type="InterPro" id="IPR001715">
    <property type="entry name" value="CH_dom"/>
</dbReference>
<dbReference type="InterPro" id="IPR000593">
    <property type="entry name" value="RasGAP_C"/>
</dbReference>
<dbReference type="InterPro" id="IPR008936">
    <property type="entry name" value="Rho_GTPase_activation_prot"/>
</dbReference>
<dbReference type="InterPro" id="IPR000048">
    <property type="entry name" value="IQ_motif_EF-hand-BS"/>
</dbReference>
<dbReference type="GO" id="GO:0110085">
    <property type="term" value="C:mitotic actomyosin contractile ring"/>
    <property type="evidence" value="ECO:0007669"/>
    <property type="project" value="TreeGrafter"/>
</dbReference>
<dbReference type="PROSITE" id="PS50021">
    <property type="entry name" value="CH"/>
    <property type="match status" value="1"/>
</dbReference>
<name>U4LK17_PYROM</name>
<dbReference type="SMART" id="SM00015">
    <property type="entry name" value="IQ"/>
    <property type="match status" value="15"/>
</dbReference>
<dbReference type="PANTHER" id="PTHR14149">
    <property type="entry name" value="RAS GTPASE-ACTIVATING PROTEIN WITH IQ MOTIF"/>
    <property type="match status" value="1"/>
</dbReference>
<accession>U4LK17</accession>
<dbReference type="OrthoDB" id="775356at2759"/>
<feature type="compositionally biased region" description="Low complexity" evidence="1">
    <location>
        <begin position="102"/>
        <end position="117"/>
    </location>
</feature>
<dbReference type="Pfam" id="PF03836">
    <property type="entry name" value="RasGAP_C"/>
    <property type="match status" value="1"/>
</dbReference>
<dbReference type="Pfam" id="PF00307">
    <property type="entry name" value="CH"/>
    <property type="match status" value="1"/>
</dbReference>
<dbReference type="SUPFAM" id="SSF48350">
    <property type="entry name" value="GTPase activation domain, GAP"/>
    <property type="match status" value="1"/>
</dbReference>
<dbReference type="GO" id="GO:0005516">
    <property type="term" value="F:calmodulin binding"/>
    <property type="evidence" value="ECO:0007669"/>
    <property type="project" value="TreeGrafter"/>
</dbReference>
<dbReference type="Proteomes" id="UP000018144">
    <property type="component" value="Unassembled WGS sequence"/>
</dbReference>
<dbReference type="PANTHER" id="PTHR14149:SF14">
    <property type="entry name" value="CALPONIN-HOMOLOGY (CH) DOMAIN-CONTAINING PROTEIN"/>
    <property type="match status" value="1"/>
</dbReference>
<proteinExistence type="predicted"/>
<dbReference type="GO" id="GO:0005096">
    <property type="term" value="F:GTPase activator activity"/>
    <property type="evidence" value="ECO:0007669"/>
    <property type="project" value="TreeGrafter"/>
</dbReference>
<feature type="domain" description="Calponin-homology (CH)" evidence="3">
    <location>
        <begin position="217"/>
        <end position="323"/>
    </location>
</feature>
<evidence type="ECO:0000259" key="2">
    <source>
        <dbReference type="PROSITE" id="PS50018"/>
    </source>
</evidence>
<dbReference type="GO" id="GO:0051015">
    <property type="term" value="F:actin filament binding"/>
    <property type="evidence" value="ECO:0007669"/>
    <property type="project" value="TreeGrafter"/>
</dbReference>
<organism evidence="4 5">
    <name type="scientific">Pyronema omphalodes (strain CBS 100304)</name>
    <name type="common">Pyronema confluens</name>
    <dbReference type="NCBI Taxonomy" id="1076935"/>
    <lineage>
        <taxon>Eukaryota</taxon>
        <taxon>Fungi</taxon>
        <taxon>Dikarya</taxon>
        <taxon>Ascomycota</taxon>
        <taxon>Pezizomycotina</taxon>
        <taxon>Pezizomycetes</taxon>
        <taxon>Pezizales</taxon>
        <taxon>Pyronemataceae</taxon>
        <taxon>Pyronema</taxon>
    </lineage>
</organism>
<evidence type="ECO:0000259" key="3">
    <source>
        <dbReference type="PROSITE" id="PS50021"/>
    </source>
</evidence>
<dbReference type="eggNOG" id="KOG2128">
    <property type="taxonomic scope" value="Eukaryota"/>
</dbReference>
<dbReference type="SMART" id="SM00323">
    <property type="entry name" value="RasGAP"/>
    <property type="match status" value="1"/>
</dbReference>
<dbReference type="InterPro" id="IPR036872">
    <property type="entry name" value="CH_dom_sf"/>
</dbReference>